<keyword evidence="1" id="KW-0812">Transmembrane</keyword>
<dbReference type="AlphaFoldDB" id="A0A0V7ZXU7"/>
<dbReference type="EMBL" id="LMTZ01000024">
    <property type="protein sequence ID" value="KST69421.1"/>
    <property type="molecule type" value="Genomic_DNA"/>
</dbReference>
<comment type="caution">
    <text evidence="2">The sequence shown here is derived from an EMBL/GenBank/DDBJ whole genome shotgun (WGS) entry which is preliminary data.</text>
</comment>
<dbReference type="Proteomes" id="UP000053372">
    <property type="component" value="Unassembled WGS sequence"/>
</dbReference>
<name>A0A0V7ZXU7_9CYAN</name>
<reference evidence="2 3" key="1">
    <citation type="journal article" date="2015" name="Genome Announc.">
        <title>Draft Genome of the Euendolithic (true boring) Cyanobacterium Mastigocoleus testarum strain BC008.</title>
        <authorList>
            <person name="Guida B.S."/>
            <person name="Garcia-Pichel F."/>
        </authorList>
    </citation>
    <scope>NUCLEOTIDE SEQUENCE [LARGE SCALE GENOMIC DNA]</scope>
    <source>
        <strain evidence="2 3">BC008</strain>
    </source>
</reference>
<dbReference type="RefSeq" id="WP_027847103.1">
    <property type="nucleotide sequence ID" value="NZ_LMTZ01000024.1"/>
</dbReference>
<feature type="transmembrane region" description="Helical" evidence="1">
    <location>
        <begin position="15"/>
        <end position="32"/>
    </location>
</feature>
<evidence type="ECO:0000313" key="3">
    <source>
        <dbReference type="Proteomes" id="UP000053372"/>
    </source>
</evidence>
<accession>A0A0V7ZXU7</accession>
<gene>
    <name evidence="2" type="ORF">BC008_35460</name>
</gene>
<organism evidence="2 3">
    <name type="scientific">Mastigocoleus testarum BC008</name>
    <dbReference type="NCBI Taxonomy" id="371196"/>
    <lineage>
        <taxon>Bacteria</taxon>
        <taxon>Bacillati</taxon>
        <taxon>Cyanobacteriota</taxon>
        <taxon>Cyanophyceae</taxon>
        <taxon>Nostocales</taxon>
        <taxon>Hapalosiphonaceae</taxon>
        <taxon>Mastigocoleus</taxon>
    </lineage>
</organism>
<keyword evidence="1" id="KW-0472">Membrane</keyword>
<keyword evidence="3" id="KW-1185">Reference proteome</keyword>
<protein>
    <submittedName>
        <fullName evidence="2">Uncharacterized protein</fullName>
    </submittedName>
</protein>
<evidence type="ECO:0000256" key="1">
    <source>
        <dbReference type="SAM" id="Phobius"/>
    </source>
</evidence>
<evidence type="ECO:0000313" key="2">
    <source>
        <dbReference type="EMBL" id="KST69421.1"/>
    </source>
</evidence>
<keyword evidence="1" id="KW-1133">Transmembrane helix</keyword>
<sequence length="68" mass="7926">MKTQDTNPFHQKLSIAYIIMLFITLLVSIWWTRRTTPKPEIIDPNIANTEQTNNVQIVPPIMGELAYR</sequence>
<proteinExistence type="predicted"/>